<accession>K9YMK9</accession>
<proteinExistence type="predicted"/>
<protein>
    <submittedName>
        <fullName evidence="2">Uncharacterized protein</fullName>
    </submittedName>
</protein>
<evidence type="ECO:0000256" key="1">
    <source>
        <dbReference type="SAM" id="Phobius"/>
    </source>
</evidence>
<dbReference type="STRING" id="292563.Cyast_2165"/>
<gene>
    <name evidence="2" type="ordered locus">Cyast_2165</name>
</gene>
<evidence type="ECO:0000313" key="3">
    <source>
        <dbReference type="Proteomes" id="UP000010483"/>
    </source>
</evidence>
<dbReference type="AlphaFoldDB" id="K9YMK9"/>
<dbReference type="Proteomes" id="UP000010483">
    <property type="component" value="Chromosome"/>
</dbReference>
<organism evidence="2 3">
    <name type="scientific">Cyanobacterium stanieri (strain ATCC 29140 / PCC 7202)</name>
    <dbReference type="NCBI Taxonomy" id="292563"/>
    <lineage>
        <taxon>Bacteria</taxon>
        <taxon>Bacillati</taxon>
        <taxon>Cyanobacteriota</taxon>
        <taxon>Cyanophyceae</taxon>
        <taxon>Oscillatoriophycideae</taxon>
        <taxon>Chroococcales</taxon>
        <taxon>Geminocystaceae</taxon>
        <taxon>Cyanobacterium</taxon>
    </lineage>
</organism>
<dbReference type="EMBL" id="CP003940">
    <property type="protein sequence ID" value="AFZ48114.1"/>
    <property type="molecule type" value="Genomic_DNA"/>
</dbReference>
<dbReference type="InterPro" id="IPR036390">
    <property type="entry name" value="WH_DNA-bd_sf"/>
</dbReference>
<dbReference type="SUPFAM" id="SSF46785">
    <property type="entry name" value="Winged helix' DNA-binding domain"/>
    <property type="match status" value="1"/>
</dbReference>
<dbReference type="eggNOG" id="COG1846">
    <property type="taxonomic scope" value="Bacteria"/>
</dbReference>
<sequence>MGEKQLEKLYHLEKKANKNLFVTGLLTFLFAPFGYLYTNRYWGAAITFIIFFAMVDDPDFEEVWGVIAVGGTIENIIAVRNARDKLAIASSKENKTLPFQPISSPVQNPQPSFPAKVNQPQNLELQILKALKQEGEMTLSDIVIATELSSSIIKETLLKLETEQLIYGYNRDGDGAVVYKNI</sequence>
<feature type="transmembrane region" description="Helical" evidence="1">
    <location>
        <begin position="20"/>
        <end position="38"/>
    </location>
</feature>
<keyword evidence="1" id="KW-0812">Transmembrane</keyword>
<dbReference type="HOGENOM" id="CLU_1583181_0_0_3"/>
<dbReference type="KEGG" id="csn:Cyast_2165"/>
<dbReference type="Gene3D" id="1.10.10.10">
    <property type="entry name" value="Winged helix-like DNA-binding domain superfamily/Winged helix DNA-binding domain"/>
    <property type="match status" value="1"/>
</dbReference>
<reference evidence="3" key="1">
    <citation type="journal article" date="2013" name="Proc. Natl. Acad. Sci. U.S.A.">
        <title>Improving the coverage of the cyanobacterial phylum using diversity-driven genome sequencing.</title>
        <authorList>
            <person name="Shih P.M."/>
            <person name="Wu D."/>
            <person name="Latifi A."/>
            <person name="Axen S.D."/>
            <person name="Fewer D.P."/>
            <person name="Talla E."/>
            <person name="Calteau A."/>
            <person name="Cai F."/>
            <person name="Tandeau de Marsac N."/>
            <person name="Rippka R."/>
            <person name="Herdman M."/>
            <person name="Sivonen K."/>
            <person name="Coursin T."/>
            <person name="Laurent T."/>
            <person name="Goodwin L."/>
            <person name="Nolan M."/>
            <person name="Davenport K.W."/>
            <person name="Han C.S."/>
            <person name="Rubin E.M."/>
            <person name="Eisen J.A."/>
            <person name="Woyke T."/>
            <person name="Gugger M."/>
            <person name="Kerfeld C.A."/>
        </authorList>
    </citation>
    <scope>NUCLEOTIDE SEQUENCE [LARGE SCALE GENOMIC DNA]</scope>
    <source>
        <strain evidence="3">ATCC 29140 / PCC 7202</strain>
    </source>
</reference>
<keyword evidence="3" id="KW-1185">Reference proteome</keyword>
<dbReference type="BioCyc" id="CSTA292563:G1353-2169-MONOMER"/>
<evidence type="ECO:0000313" key="2">
    <source>
        <dbReference type="EMBL" id="AFZ48114.1"/>
    </source>
</evidence>
<keyword evidence="1" id="KW-0472">Membrane</keyword>
<keyword evidence="1" id="KW-1133">Transmembrane helix</keyword>
<dbReference type="InterPro" id="IPR036388">
    <property type="entry name" value="WH-like_DNA-bd_sf"/>
</dbReference>
<name>K9YMK9_CYASC</name>